<dbReference type="WBParaSite" id="nRc.2.0.1.t22788-RA">
    <property type="protein sequence ID" value="nRc.2.0.1.t22788-RA"/>
    <property type="gene ID" value="nRc.2.0.1.g22788"/>
</dbReference>
<protein>
    <submittedName>
        <fullName evidence="2">Uncharacterized protein</fullName>
    </submittedName>
</protein>
<name>A0A915J8I9_ROMCU</name>
<reference evidence="2" key="1">
    <citation type="submission" date="2022-11" db="UniProtKB">
        <authorList>
            <consortium name="WormBaseParasite"/>
        </authorList>
    </citation>
    <scope>IDENTIFICATION</scope>
</reference>
<keyword evidence="1" id="KW-1185">Reference proteome</keyword>
<dbReference type="AlphaFoldDB" id="A0A915J8I9"/>
<proteinExistence type="predicted"/>
<evidence type="ECO:0000313" key="2">
    <source>
        <dbReference type="WBParaSite" id="nRc.2.0.1.t22788-RA"/>
    </source>
</evidence>
<organism evidence="1 2">
    <name type="scientific">Romanomermis culicivorax</name>
    <name type="common">Nematode worm</name>
    <dbReference type="NCBI Taxonomy" id="13658"/>
    <lineage>
        <taxon>Eukaryota</taxon>
        <taxon>Metazoa</taxon>
        <taxon>Ecdysozoa</taxon>
        <taxon>Nematoda</taxon>
        <taxon>Enoplea</taxon>
        <taxon>Dorylaimia</taxon>
        <taxon>Mermithida</taxon>
        <taxon>Mermithoidea</taxon>
        <taxon>Mermithidae</taxon>
        <taxon>Romanomermis</taxon>
    </lineage>
</organism>
<dbReference type="Proteomes" id="UP000887565">
    <property type="component" value="Unplaced"/>
</dbReference>
<accession>A0A915J8I9</accession>
<evidence type="ECO:0000313" key="1">
    <source>
        <dbReference type="Proteomes" id="UP000887565"/>
    </source>
</evidence>
<sequence length="89" mass="9981">MRVEKFSVVILSDVMMTIRITEPRGQGGNAIFWGGGASFAQSLMGFEEKNFDQVPKIVQKITEGHGKNSINVNFNKYEKSKKEEIITAE</sequence>